<organism evidence="1 2">
    <name type="scientific">Polarella glacialis</name>
    <name type="common">Dinoflagellate</name>
    <dbReference type="NCBI Taxonomy" id="89957"/>
    <lineage>
        <taxon>Eukaryota</taxon>
        <taxon>Sar</taxon>
        <taxon>Alveolata</taxon>
        <taxon>Dinophyceae</taxon>
        <taxon>Suessiales</taxon>
        <taxon>Suessiaceae</taxon>
        <taxon>Polarella</taxon>
    </lineage>
</organism>
<protein>
    <submittedName>
        <fullName evidence="1">Uncharacterized protein</fullName>
    </submittedName>
</protein>
<sequence>MRALTMLHADMDTERLALAPGAQLGGRELLRVQGLDYDADLLDTFSERGLTDLAGNAFASTCILTSVIAVRSTMEFETPSEAEEHIAIDDLLNEIATAE</sequence>
<dbReference type="Proteomes" id="UP000654075">
    <property type="component" value="Unassembled WGS sequence"/>
</dbReference>
<gene>
    <name evidence="1" type="ORF">PGLA1383_LOCUS20993</name>
</gene>
<name>A0A813ENT6_POLGL</name>
<evidence type="ECO:0000313" key="2">
    <source>
        <dbReference type="Proteomes" id="UP000654075"/>
    </source>
</evidence>
<dbReference type="EMBL" id="CAJNNV010014632">
    <property type="protein sequence ID" value="CAE8602757.1"/>
    <property type="molecule type" value="Genomic_DNA"/>
</dbReference>
<reference evidence="1" key="1">
    <citation type="submission" date="2021-02" db="EMBL/GenBank/DDBJ databases">
        <authorList>
            <person name="Dougan E. K."/>
            <person name="Rhodes N."/>
            <person name="Thang M."/>
            <person name="Chan C."/>
        </authorList>
    </citation>
    <scope>NUCLEOTIDE SEQUENCE</scope>
</reference>
<proteinExistence type="predicted"/>
<accession>A0A813ENT6</accession>
<dbReference type="AlphaFoldDB" id="A0A813ENT6"/>
<keyword evidence="2" id="KW-1185">Reference proteome</keyword>
<dbReference type="OrthoDB" id="10638109at2759"/>
<comment type="caution">
    <text evidence="1">The sequence shown here is derived from an EMBL/GenBank/DDBJ whole genome shotgun (WGS) entry which is preliminary data.</text>
</comment>
<evidence type="ECO:0000313" key="1">
    <source>
        <dbReference type="EMBL" id="CAE8602757.1"/>
    </source>
</evidence>